<evidence type="ECO:0000259" key="6">
    <source>
        <dbReference type="Pfam" id="PF01048"/>
    </source>
</evidence>
<dbReference type="AlphaFoldDB" id="A0A075IAG6"/>
<dbReference type="PANTHER" id="PTHR42679:SF3">
    <property type="entry name" value="S-METHYL-5'-THIOADENOSINE PHOSPHORYLASE"/>
    <property type="match status" value="1"/>
</dbReference>
<comment type="catalytic activity">
    <reaction evidence="5">
        <text>S-methyl-5'-thioadenosine + phosphate = 5-(methylsulfanyl)-alpha-D-ribose 1-phosphate + adenine</text>
        <dbReference type="Rhea" id="RHEA:11852"/>
        <dbReference type="ChEBI" id="CHEBI:16708"/>
        <dbReference type="ChEBI" id="CHEBI:17509"/>
        <dbReference type="ChEBI" id="CHEBI:43474"/>
        <dbReference type="ChEBI" id="CHEBI:58533"/>
        <dbReference type="EC" id="2.4.2.28"/>
    </reaction>
</comment>
<dbReference type="FunFam" id="3.40.50.1580:FF:000012">
    <property type="entry name" value="Probable 6-oxopurine nucleoside phosphorylase"/>
    <property type="match status" value="1"/>
</dbReference>
<dbReference type="NCBIfam" id="TIGR01694">
    <property type="entry name" value="MTAP"/>
    <property type="match status" value="1"/>
</dbReference>
<dbReference type="InterPro" id="IPR010044">
    <property type="entry name" value="MTAP"/>
</dbReference>
<dbReference type="Gene3D" id="3.40.50.1580">
    <property type="entry name" value="Nucleoside phosphorylase domain"/>
    <property type="match status" value="1"/>
</dbReference>
<name>A0A075IAG6_9ARCH</name>
<evidence type="ECO:0000256" key="5">
    <source>
        <dbReference type="HAMAP-Rule" id="MF_01963"/>
    </source>
</evidence>
<keyword evidence="3 5" id="KW-0660">Purine salvage</keyword>
<organism evidence="7">
    <name type="scientific">uncultured marine thaumarchaeote SAT1000_41_C02</name>
    <dbReference type="NCBI Taxonomy" id="1456409"/>
    <lineage>
        <taxon>Archaea</taxon>
        <taxon>Nitrososphaerota</taxon>
        <taxon>environmental samples</taxon>
    </lineage>
</organism>
<dbReference type="NCBIfam" id="NF006334">
    <property type="entry name" value="PRK08564.1"/>
    <property type="match status" value="1"/>
</dbReference>
<dbReference type="SUPFAM" id="SSF53167">
    <property type="entry name" value="Purine and uridine phosphorylases"/>
    <property type="match status" value="1"/>
</dbReference>
<evidence type="ECO:0000256" key="4">
    <source>
        <dbReference type="ARBA" id="ARBA00063054"/>
    </source>
</evidence>
<comment type="pathway">
    <text evidence="5">Amino-acid biosynthesis; L-methionine biosynthesis via salvage pathway; S-methyl-5-thio-alpha-D-ribose 1-phosphate from S-methyl-5'-thioadenosine (phosphorylase route): step 1/1.</text>
</comment>
<feature type="site" description="Important for substrate specificity" evidence="5">
    <location>
        <position position="222"/>
    </location>
</feature>
<keyword evidence="1 5" id="KW-0328">Glycosyltransferase</keyword>
<dbReference type="InterPro" id="IPR035994">
    <property type="entry name" value="Nucleoside_phosphorylase_sf"/>
</dbReference>
<gene>
    <name evidence="7" type="primary">mtaP</name>
    <name evidence="5" type="synonym">mtnP</name>
</gene>
<dbReference type="UniPathway" id="UPA00904">
    <property type="reaction ID" value="UER00873"/>
</dbReference>
<feature type="binding site" evidence="5">
    <location>
        <begin position="211"/>
        <end position="213"/>
    </location>
    <ligand>
        <name>substrate</name>
    </ligand>
</feature>
<comment type="function">
    <text evidence="5">Catalyzes the reversible phosphorylation of S-methyl-5'-thioadenosine (MTA) to adenine and 5-methylthioribose-1-phosphate. Involved in the breakdown of MTA, a major by-product of polyamine biosynthesis. Responsible for the first step in the methionine salvage pathway after MTA has been generated from S-adenosylmethionine. Has broad substrate specificity with 6-aminopurine nucleosides as preferred substrates.</text>
</comment>
<comment type="similarity">
    <text evidence="5">Belongs to the PNP/MTAP phosphorylase family. MTAP subfamily.</text>
</comment>
<feature type="binding site" evidence="5">
    <location>
        <position position="188"/>
    </location>
    <ligand>
        <name>phosphate</name>
        <dbReference type="ChEBI" id="CHEBI:43474"/>
    </ligand>
</feature>
<dbReference type="Pfam" id="PF01048">
    <property type="entry name" value="PNP_UDP_1"/>
    <property type="match status" value="1"/>
</dbReference>
<accession>A0A075IAG6</accession>
<evidence type="ECO:0000256" key="2">
    <source>
        <dbReference type="ARBA" id="ARBA00022679"/>
    </source>
</evidence>
<sequence>MVSNTAEIGIFGGTGIYDSELLQDSKEITIETPYGKTSDTITIGEFKGKKIAFMPRHGKKHSIPPHMINYCANIWAFKELGITRIVSPSAVGSLKEEIKPGDFVLPTQFIDFTKSRKNSFSKEGRVIHISVADPFCPELQKIVSETANNQDITLHEDCTYACIEGPRFSTKAESRFYKSTGSDIIGMTLVPECQLAREAQMCYVSISTVTDYDVWAEKPVTAKEVMDTLSKNVQITKKLLAELIENMPEDFVTKRTCSCEKALAEAEF</sequence>
<dbReference type="GO" id="GO:0006166">
    <property type="term" value="P:purine ribonucleoside salvage"/>
    <property type="evidence" value="ECO:0007669"/>
    <property type="project" value="UniProtKB-KW"/>
</dbReference>
<feature type="binding site" evidence="5">
    <location>
        <begin position="89"/>
        <end position="90"/>
    </location>
    <ligand>
        <name>phosphate</name>
        <dbReference type="ChEBI" id="CHEBI:43474"/>
    </ligand>
</feature>
<dbReference type="GO" id="GO:0005829">
    <property type="term" value="C:cytosol"/>
    <property type="evidence" value="ECO:0007669"/>
    <property type="project" value="TreeGrafter"/>
</dbReference>
<comment type="subunit">
    <text evidence="4 5">Homohexamer. Dimer of a homotrimer.</text>
</comment>
<dbReference type="GO" id="GO:0019509">
    <property type="term" value="P:L-methionine salvage from methylthioadenosine"/>
    <property type="evidence" value="ECO:0007669"/>
    <property type="project" value="UniProtKB-UniRule"/>
</dbReference>
<dbReference type="CDD" id="cd09010">
    <property type="entry name" value="MTAP_SsMTAPII_like_MTIP"/>
    <property type="match status" value="1"/>
</dbReference>
<dbReference type="HAMAP" id="MF_01963">
    <property type="entry name" value="MTAP"/>
    <property type="match status" value="1"/>
</dbReference>
<feature type="site" description="Important for substrate specificity" evidence="5">
    <location>
        <position position="169"/>
    </location>
</feature>
<feature type="binding site" evidence="5">
    <location>
        <position position="14"/>
    </location>
    <ligand>
        <name>phosphate</name>
        <dbReference type="ChEBI" id="CHEBI:43474"/>
    </ligand>
</feature>
<dbReference type="GO" id="GO:0017061">
    <property type="term" value="F:S-methyl-5-thioadenosine phosphorylase activity"/>
    <property type="evidence" value="ECO:0007669"/>
    <property type="project" value="UniProtKB-UniRule"/>
</dbReference>
<dbReference type="EMBL" id="KF901276">
    <property type="protein sequence ID" value="AIF24889.1"/>
    <property type="molecule type" value="Genomic_DNA"/>
</dbReference>
<evidence type="ECO:0000256" key="3">
    <source>
        <dbReference type="ARBA" id="ARBA00022726"/>
    </source>
</evidence>
<dbReference type="InterPro" id="IPR000845">
    <property type="entry name" value="Nucleoside_phosphorylase_d"/>
</dbReference>
<dbReference type="PANTHER" id="PTHR42679">
    <property type="entry name" value="S-METHYL-5'-THIOADENOSINE PHOSPHORYLASE"/>
    <property type="match status" value="1"/>
</dbReference>
<feature type="binding site" evidence="5">
    <location>
        <position position="187"/>
    </location>
    <ligand>
        <name>substrate</name>
    </ligand>
</feature>
<dbReference type="EC" id="2.4.2.28" evidence="5"/>
<reference evidence="7" key="1">
    <citation type="journal article" date="2014" name="Genome Biol. Evol.">
        <title>Pangenome evidence for extensive interdomain horizontal transfer affecting lineage core and shell genes in uncultured planktonic thaumarchaeota and euryarchaeota.</title>
        <authorList>
            <person name="Deschamps P."/>
            <person name="Zivanovic Y."/>
            <person name="Moreira D."/>
            <person name="Rodriguez-Valera F."/>
            <person name="Lopez-Garcia P."/>
        </authorList>
    </citation>
    <scope>NUCLEOTIDE SEQUENCE</scope>
</reference>
<protein>
    <recommendedName>
        <fullName evidence="5">S-methyl-5'-thioadenosine phosphorylase</fullName>
        <ecNumber evidence="5">2.4.2.28</ecNumber>
    </recommendedName>
    <alternativeName>
        <fullName evidence="5">5'-methylthioadenosine phosphorylase</fullName>
        <shortName evidence="5">MTA phosphorylase</shortName>
        <shortName evidence="5">MTAP</shortName>
    </alternativeName>
</protein>
<proteinExistence type="inferred from homology"/>
<feature type="domain" description="Nucleoside phosphorylase" evidence="6">
    <location>
        <begin position="7"/>
        <end position="245"/>
    </location>
</feature>
<evidence type="ECO:0000256" key="1">
    <source>
        <dbReference type="ARBA" id="ARBA00022676"/>
    </source>
</evidence>
<keyword evidence="2 5" id="KW-0808">Transferase</keyword>
<evidence type="ECO:0000313" key="7">
    <source>
        <dbReference type="EMBL" id="AIF24889.1"/>
    </source>
</evidence>
<feature type="binding site" evidence="5">
    <location>
        <begin position="56"/>
        <end position="57"/>
    </location>
    <ligand>
        <name>phosphate</name>
        <dbReference type="ChEBI" id="CHEBI:43474"/>
    </ligand>
</feature>